<feature type="region of interest" description="Disordered" evidence="2">
    <location>
        <begin position="1950"/>
        <end position="1969"/>
    </location>
</feature>
<dbReference type="GO" id="GO:0016020">
    <property type="term" value="C:membrane"/>
    <property type="evidence" value="ECO:0007669"/>
    <property type="project" value="InterPro"/>
</dbReference>
<dbReference type="Gene3D" id="1.20.58.830">
    <property type="match status" value="5"/>
</dbReference>
<feature type="compositionally biased region" description="Polar residues" evidence="2">
    <location>
        <begin position="2874"/>
        <end position="2892"/>
    </location>
</feature>
<dbReference type="Gene3D" id="1.10.1900.40">
    <property type="entry name" value="Acidic terminal segments, variant surface antigen of PfEMP1"/>
    <property type="match status" value="2"/>
</dbReference>
<evidence type="ECO:0008006" key="11">
    <source>
        <dbReference type="Google" id="ProtNLM"/>
    </source>
</evidence>
<dbReference type="InterPro" id="IPR029211">
    <property type="entry name" value="PfEMP1_ATS"/>
</dbReference>
<dbReference type="Pfam" id="PF05424">
    <property type="entry name" value="Duffy_binding"/>
    <property type="match status" value="5"/>
</dbReference>
<dbReference type="OrthoDB" id="379185at2759"/>
<dbReference type="KEGG" id="pfh:PFHG_04910"/>
<feature type="domain" description="Duffy-antigen binding" evidence="4">
    <location>
        <begin position="1672"/>
        <end position="1870"/>
    </location>
</feature>
<keyword evidence="1" id="KW-0175">Coiled coil</keyword>
<feature type="domain" description="Duffy-binding-like" evidence="8">
    <location>
        <begin position="307"/>
        <end position="462"/>
    </location>
</feature>
<feature type="domain" description="Plasmodium falciparum erythrocyte membrane protein 1 acidic terminal segment" evidence="5">
    <location>
        <begin position="2742"/>
        <end position="3247"/>
    </location>
</feature>
<dbReference type="SUPFAM" id="SSF140924">
    <property type="entry name" value="Duffy binding domain-like"/>
    <property type="match status" value="7"/>
</dbReference>
<feature type="region of interest" description="Disordered" evidence="2">
    <location>
        <begin position="2292"/>
        <end position="2351"/>
    </location>
</feature>
<dbReference type="Pfam" id="PF03011">
    <property type="entry name" value="PFEMP"/>
    <property type="match status" value="2"/>
</dbReference>
<dbReference type="InterPro" id="IPR054595">
    <property type="entry name" value="DBL_C"/>
</dbReference>
<dbReference type="Pfam" id="PF22672">
    <property type="entry name" value="DBL_C"/>
    <property type="match status" value="3"/>
</dbReference>
<feature type="domain" description="Duffy-antigen binding" evidence="4">
    <location>
        <begin position="109"/>
        <end position="303"/>
    </location>
</feature>
<evidence type="ECO:0000259" key="6">
    <source>
        <dbReference type="Pfam" id="PF18562"/>
    </source>
</evidence>
<dbReference type="FunFam" id="1.20.58.830:FF:000021">
    <property type="entry name" value="Erythrocyte membrane protein 1, PfEMP1"/>
    <property type="match status" value="1"/>
</dbReference>
<protein>
    <recommendedName>
        <fullName evidence="11">Erythrocyte membrane protein 1</fullName>
    </recommendedName>
</protein>
<feature type="domain" description="Duffy-binding-like" evidence="8">
    <location>
        <begin position="1874"/>
        <end position="2018"/>
    </location>
</feature>
<dbReference type="InterPro" id="IPR049158">
    <property type="entry name" value="PfEMP1_CIDRalpha1_dom"/>
</dbReference>
<dbReference type="Pfam" id="PF15445">
    <property type="entry name" value="ATS"/>
    <property type="match status" value="1"/>
</dbReference>
<dbReference type="FunFam" id="1.20.58.830:FF:000005">
    <property type="entry name" value="Erythrocyte membrane protein 1, PfEMP1"/>
    <property type="match status" value="1"/>
</dbReference>
<dbReference type="Gene3D" id="1.20.58.1930">
    <property type="match status" value="2"/>
</dbReference>
<feature type="domain" description="Duffy-binding-like" evidence="3">
    <location>
        <begin position="580"/>
        <end position="723"/>
    </location>
</feature>
<feature type="region of interest" description="Disordered" evidence="2">
    <location>
        <begin position="2907"/>
        <end position="2936"/>
    </location>
</feature>
<accession>A0A0L7KJP9</accession>
<feature type="domain" description="Duffy-antigen binding" evidence="4">
    <location>
        <begin position="1274"/>
        <end position="1444"/>
    </location>
</feature>
<dbReference type="VEuPathDB" id="PlasmoDB:PfHB3_070015700"/>
<dbReference type="Proteomes" id="UP000054289">
    <property type="component" value="Unassembled WGS sequence"/>
</dbReference>
<dbReference type="Gene3D" id="1.20.1310.20">
    <property type="entry name" value="Duffy-antigen binding domain"/>
    <property type="match status" value="5"/>
</dbReference>
<dbReference type="EMBL" id="CH672141">
    <property type="protein sequence ID" value="KOB63129.1"/>
    <property type="molecule type" value="Genomic_DNA"/>
</dbReference>
<dbReference type="OMA" id="RMGNECT"/>
<feature type="compositionally biased region" description="Basic and acidic residues" evidence="2">
    <location>
        <begin position="2334"/>
        <end position="2351"/>
    </location>
</feature>
<evidence type="ECO:0000259" key="5">
    <source>
        <dbReference type="Pfam" id="PF15445"/>
    </source>
</evidence>
<feature type="domain" description="Duffy-binding-like" evidence="8">
    <location>
        <begin position="1030"/>
        <end position="1140"/>
    </location>
</feature>
<dbReference type="FunFam" id="1.20.58.830:FF:000006">
    <property type="entry name" value="Erythrocyte membrane protein 1, PfEMP1"/>
    <property type="match status" value="1"/>
</dbReference>
<evidence type="ECO:0000313" key="10">
    <source>
        <dbReference type="Proteomes" id="UP000054289"/>
    </source>
</evidence>
<evidence type="ECO:0000256" key="2">
    <source>
        <dbReference type="SAM" id="MobiDB-lite"/>
    </source>
</evidence>
<reference evidence="9 10" key="1">
    <citation type="submission" date="2006-03" db="EMBL/GenBank/DDBJ databases">
        <title>Annotation of Plasmodium falciparum HB3.</title>
        <authorList>
            <consortium name="The Broad Institute Genome Sequencing Platform"/>
            <person name="Volkman S.K."/>
            <person name="Neafsey D.E."/>
            <person name="Dash A.P."/>
            <person name="Chitnis C.E."/>
            <person name="Hartl D.L."/>
            <person name="Young S.K."/>
            <person name="Zeng Q."/>
            <person name="Koehrsen M."/>
            <person name="Alvarado L."/>
            <person name="Berlin A."/>
            <person name="Borenstein D."/>
            <person name="Chapman S.B."/>
            <person name="Chen Z."/>
            <person name="Engels R."/>
            <person name="Freedman E."/>
            <person name="Gellesch M."/>
            <person name="Goldberg J."/>
            <person name="Griggs A."/>
            <person name="Gujja S."/>
            <person name="Heilman E.R."/>
            <person name="Heiman D.I."/>
            <person name="Howarth C."/>
            <person name="Jen D."/>
            <person name="Larson L."/>
            <person name="Mehta T."/>
            <person name="Neiman D."/>
            <person name="Park D."/>
            <person name="Pearson M."/>
            <person name="Roberts A."/>
            <person name="Saif S."/>
            <person name="Shea T."/>
            <person name="Shenoy N."/>
            <person name="Sisk P."/>
            <person name="Stolte C."/>
            <person name="Sykes S."/>
            <person name="Walk T."/>
            <person name="White J."/>
            <person name="Yandava C."/>
            <person name="Haas B."/>
            <person name="Henn M.R."/>
            <person name="Nusbaum C."/>
            <person name="Birren B."/>
        </authorList>
    </citation>
    <scope>NUCLEOTIDE SEQUENCE [LARGE SCALE GENOMIC DNA]</scope>
    <source>
        <strain evidence="9">HB3</strain>
    </source>
</reference>
<feature type="domain" description="Duffy-antigen binding" evidence="4">
    <location>
        <begin position="2404"/>
        <end position="2562"/>
    </location>
</feature>
<feature type="domain" description="Cysteine-rich interdomain region 1 gamma" evidence="6">
    <location>
        <begin position="2062"/>
        <end position="2113"/>
    </location>
</feature>
<dbReference type="Pfam" id="PF18562">
    <property type="entry name" value="CIDR1_gamma"/>
    <property type="match status" value="1"/>
</dbReference>
<dbReference type="Pfam" id="PF21807">
    <property type="entry name" value="PfEMP1_CIDRalpha1_dom"/>
    <property type="match status" value="1"/>
</dbReference>
<feature type="coiled-coil region" evidence="1">
    <location>
        <begin position="370"/>
        <end position="434"/>
    </location>
</feature>
<evidence type="ECO:0000259" key="7">
    <source>
        <dbReference type="Pfam" id="PF21807"/>
    </source>
</evidence>
<evidence type="ECO:0000259" key="4">
    <source>
        <dbReference type="Pfam" id="PF05424"/>
    </source>
</evidence>
<organism evidence="9 10">
    <name type="scientific">Plasmodium falciparum (isolate HB3)</name>
    <dbReference type="NCBI Taxonomy" id="137071"/>
    <lineage>
        <taxon>Eukaryota</taxon>
        <taxon>Sar</taxon>
        <taxon>Alveolata</taxon>
        <taxon>Apicomplexa</taxon>
        <taxon>Aconoidasida</taxon>
        <taxon>Haemosporida</taxon>
        <taxon>Plasmodiidae</taxon>
        <taxon>Plasmodium</taxon>
        <taxon>Plasmodium (Laverania)</taxon>
    </lineage>
</organism>
<dbReference type="InterPro" id="IPR042202">
    <property type="entry name" value="Duffy-ag-bd_sf"/>
</dbReference>
<gene>
    <name evidence="9" type="ORF">PFHG_04910</name>
</gene>
<feature type="domain" description="PfEMP1 CIDRalpha1" evidence="7">
    <location>
        <begin position="505"/>
        <end position="559"/>
    </location>
</feature>
<feature type="compositionally biased region" description="Low complexity" evidence="2">
    <location>
        <begin position="2920"/>
        <end position="2933"/>
    </location>
</feature>
<evidence type="ECO:0000313" key="9">
    <source>
        <dbReference type="EMBL" id="KOB63129.1"/>
    </source>
</evidence>
<proteinExistence type="predicted"/>
<dbReference type="InterPro" id="IPR044932">
    <property type="entry name" value="PfEMP1_ATS_sf"/>
</dbReference>
<feature type="compositionally biased region" description="Acidic residues" evidence="2">
    <location>
        <begin position="2292"/>
        <end position="2301"/>
    </location>
</feature>
<evidence type="ECO:0000259" key="8">
    <source>
        <dbReference type="Pfam" id="PF22672"/>
    </source>
</evidence>
<feature type="region of interest" description="Disordered" evidence="2">
    <location>
        <begin position="2683"/>
        <end position="2733"/>
    </location>
</feature>
<dbReference type="InterPro" id="IPR004258">
    <property type="entry name" value="DBL"/>
</dbReference>
<dbReference type="InterPro" id="IPR008602">
    <property type="entry name" value="Duffy-antigen-binding"/>
</dbReference>
<dbReference type="GO" id="GO:0046789">
    <property type="term" value="F:host cell surface receptor binding"/>
    <property type="evidence" value="ECO:0007669"/>
    <property type="project" value="InterPro"/>
</dbReference>
<feature type="domain" description="Duffy-antigen binding" evidence="4">
    <location>
        <begin position="854"/>
        <end position="1026"/>
    </location>
</feature>
<feature type="compositionally biased region" description="Low complexity" evidence="2">
    <location>
        <begin position="2859"/>
        <end position="2873"/>
    </location>
</feature>
<dbReference type="InterPro" id="IPR041480">
    <property type="entry name" value="CIDR1_gamma"/>
</dbReference>
<sequence length="3247" mass="376516">MAAQSDGRSARDILEGFGWFIQQQAFKEAQERSKGRLKGILLQATYPKDEKAIGTTPENPCGLDHIYHTNVTDGHNDPCGNRPDVRFSDKYGGQCTDSKIKGNNTENGGACAPFRRLFLCDQNLSYMKENKIDNTHNLLLEVSLAAQHEGDSIIENYIKRHENREGICIALARSFADIGDIIRGKDLFIGYNEKDKEEKKQLQDSLKNIFAKIHSEVTKGGNNAEELKARYKEDPNKNYYQLREDWWNANRQEVWRAITCGAGENDIYSKTITYGTTTTSNPRCGHEDQDVQTYLDYVPQYLRWFQEWAEEFCRKKKKYVNIVKKYCRDEKEGKYCSLNGHDCTQTIRKIGLLRMGNECTKCLHACSHYRGWLANQKKEFEKQKEKYKNEINGSNDSEKKENNSINDIYEKDFYKNLKGKYEDVNEFLKLLNKEKECKDITALEGKINFPNDNYEETFYRSKYCEVCPECGVDCEVNECKPREKSDPRCKKPTDTYNRPTDVDHTNINVLYIGDENEDITNKLREFCKKPKVENGSNNEKWECYYKDHKDNKCKMENSEKSTKKAQSVNKHHNIMTYYDFFEFWVAHLLSDTIDWKNKLNNCINKPNRKKCNKICNKNCQCFKKWVEKKINEWKKVKAQYENLPDLPHDSHFTVLETFLELTFLPVIEEAYGDAKKIKGIEKYLQEKSKRKDKELDNNKDIIDILLEHEKDDADLCLEIHPEDKTCIDDDEEDEDYHEELPIFRLNPCADKNGRKYPALATKVAYQMHHKAKTQLTSRAGGRKTLRADASEGTYKKNRKPQELSNICKITLEHSNDSRRDGEPCTGKDNGGERFKIGTIWKTKGKVDISDPYLFLPPRREHICTSNLENLDVGRVTENGKASHSLLGDVLLSAKMDAETIKGKYIKQNGKSELTDENDKASVCRSVRYSFADLGDIIKGTDLWFENRGEKTTQDKLVQIFKEIKSKLGDKYTGDENNTPPYKQLREDWWEANRHQVWQAMRCAIKEGKIHNCDGIPIEDYIPQRLRWMTEWAEWYCKAQKKQYDTLDTACKACRSKGEDCTKVDSDCTPCKKACDNYKKVVDEWEKQWNEISYKYLILYEQAKTTSTNASRTVFLDAGPDYQQVVDFLTPIHKASIAARNRVKRAAPGPTEITAAAPNTPYSSAAGYIHQEIGNVGCNVQTQFCEKKHGDTTPTGENNTKYTFKQHPLDYEKACGCEDRIKEKVPKPPKEKPCDIVEEIYKRSNGGKDAINSCYRKNYNGWNCTSSQFENDHAGACMPPRRKSLCIYNLTLQEQIKDEDKLREAFIKCAAAETCLLWHNYKKDKNDNANNLDNTLKGGNIPEEFKRQMFYTFGDYRDLCLGTDISAKTENGDITKAKNTIDRIFKHTGGTEEHKRKNWWEKNKNDIWQGMLCALEKVAGKTGTLTTKYPYHTIKFSGGDSNSPTLEKFAQTPQFLRWFTEWGDQFCREREKQLATLLKECPEKICNEADENKQKCTAACSTYEAFIKKWKDHYNKQSEKYFEDKANSVFDNTPAKDEVNSSTHAYEYLNKSLKKLCPDGSCSCMEQRSQQHNEDSSDALETHNSIMPASLDEEPKEVNGKCDCKDKQPEPEVSLVPEAPKQGDNACTTVENLFEGEGKTKLKEACALKYSTRYPEWKCNSSTSKTDKDGGAVCIPPRRQQLYVYNLKTFTGTSPEALRKAFIECAAIETFFAWHKYKEEKKKEEKERHEEAIYLGPEHITLDKEAQNQLDGGTIPEEFKHQMFYTFGDYRDLCLGKDITNDVSDVENNINKVLPKSGQTSIDQKRKEFWETNGKSIWQGMLCGLSHYITPGNSSNNDKEAREKLTKNEDYQYSKVSSTLDDFATVPQFFRWFNEWGEEFCRKQKDKLAQLKKDCRLENDSRHCNGDGYDCKLSDSKTNGSFARFDCPSCEKGCRNYKKWIENKKNEFSKQKYQKEHNNPKNPVYSGNGNNNQALYNKLKKAYKEDNFFEFLNKGQICTNVENIQIDYNDHEKTFSHSEYCKSCTILDTQCKDNKCNSFDKISCEKIKRMTNIKEHNNEERTVFDILVNDNKKRDDVSNVLGDECKDFDLFKGLRTQNWECKYKCNLDICELKNIDNSIGDEEHISIEVLIKRWLEFFLKDYNKVKKKLNLRINNETNRLYINGCYKNCECVNKWIKQKGKEWENIKKRYLEQYEKNDEVSYNLKTFLQEDVFTNYIKNALEEGEKLDELKESSACPNSHNRKVEECDEKDVIEILLNRFQDKITSCKNQHNEQTQPNTCVETFPQNTITFESLDDENTDTTDMEKPVFCPKVEPEKTQLPKPLPENEVPESEDDSTKSSESPKKGNLPSEDKLKICPYDNDTCNYYEKNKKRVCPQKTHHMDLNHWTMRFLKYDKDKSEDMNDGILIPPRRRQLCFRNIRKFHGRIDSEQKFREYFLADVYNEAIQLSRYYGTDHKQILEEMKYSFADYGDIIKGDDKLGDGLSEIMQKILDKIKNNKKPEDKNLTLEQLWEKNKNYVWYAMLCGYKKGGGNIKHNDCNIPSEENTNQFLRWFQEWGKAFCTTKKKLKEDVQKECSTSTCNNVTGNIDSKCKTACKNYSNFISTNQNVYLLLKSQYDNSYKKITGEREAHDYLKIKCKNGKCDCIVQNFSDDKKWEKPYETLGENLKSICDCIKPKRTCTTNTAETEKKKEEENDEPPAATEEQTESGPSHEQPAQPKSEDVPLPAPTPAREPFDSTILQTTIPFGVALALGSIAFFFMKKKTHAPLDLFSVIDIPKSDYDIPTLKSSNRYIPYVSDRYKGKTYIYMEGDSDEDKYAFMSDTTDITSSESEYEEMDINDIYAPRAPKYKTLIEVVLEPSGNNTTASGNNTTASDTQNDIQNDGIPSSKITDNEWNTLKDEFISQYLQSEQPKDVPNDYKSGNSSTNTNNTTTSRHNVEEKPFITSIHDRDLYSGEEYNYDMSTNSGNNNLYIGENNVYGGIDPTGDNRGLTSGKHDSYSGIDLINDSLNSGNQPIDIYDELLKRKENELFGTEHHPKRTTTNHFATPTRDDPLHNQLELFHKWLDRHRDMCEKWKNNHERLPKLKELWENETHSGDINSGIPSGNHVLNTDVSIQIHMDNPKPKNEFKNMDTTPNKSTMDTMLDDLEKYNEPYYYDFYKNDIYYDVNDDDKTSMDNNNNLVDKNNPVDNNNSTYNHRNPADINKNFVHKNNQNQHPIEKPTKIQIEMNSNNREVVEQQYPIADIWNI</sequence>
<feature type="domain" description="Duffy-binding-like" evidence="3">
    <location>
        <begin position="2129"/>
        <end position="2273"/>
    </location>
</feature>
<feature type="region of interest" description="Disordered" evidence="2">
    <location>
        <begin position="2859"/>
        <end position="2892"/>
    </location>
</feature>
<name>A0A0L7KJP9_PLAFX</name>
<evidence type="ECO:0000256" key="1">
    <source>
        <dbReference type="SAM" id="Coils"/>
    </source>
</evidence>
<evidence type="ECO:0000259" key="3">
    <source>
        <dbReference type="Pfam" id="PF03011"/>
    </source>
</evidence>
<reference evidence="10" key="2">
    <citation type="submission" date="2006-03" db="EMBL/GenBank/DDBJ databases">
        <title>The genome sequence of the Plasmodium falciparum HB3.</title>
        <authorList>
            <consortium name="The Broad Institute Genome Sequencing Platform"/>
            <person name="Birren B."/>
            <person name="Lander E."/>
            <person name="Galagan J."/>
            <person name="Nusbaum C."/>
            <person name="Devon K."/>
            <person name="Henn M."/>
            <person name="Jaffe D."/>
            <person name="Butler J."/>
            <person name="Alvarez P."/>
            <person name="Gnerre S."/>
            <person name="Grabherr M."/>
            <person name="Kleber M."/>
            <person name="Mauceli E."/>
            <person name="Brockman W."/>
            <person name="MacCallum I.A."/>
            <person name="Rounsley S."/>
            <person name="Young S."/>
            <person name="LaButti K."/>
            <person name="Pushparaj V."/>
            <person name="DeCaprio D."/>
            <person name="Crawford M."/>
            <person name="Koehrsen M."/>
            <person name="Engels R."/>
            <person name="Montgomery P."/>
            <person name="Pearson M."/>
            <person name="Howarth C."/>
            <person name="Larson L."/>
            <person name="Luoma S."/>
            <person name="White J."/>
            <person name="Kodira C."/>
            <person name="Zeng Q."/>
            <person name="Oleary S."/>
            <person name="Yandava C."/>
            <person name="Alvarado L."/>
            <person name="Wirth D."/>
            <person name="Volkman S."/>
            <person name="Hartl D."/>
        </authorList>
    </citation>
    <scope>NUCLEOTIDE SEQUENCE [LARGE SCALE GENOMIC DNA]</scope>
</reference>